<keyword evidence="1" id="KW-0597">Phosphoprotein</keyword>
<dbReference type="Gene3D" id="3.40.50.2300">
    <property type="match status" value="1"/>
</dbReference>
<dbReference type="InterPro" id="IPR001789">
    <property type="entry name" value="Sig_transdc_resp-reg_receiver"/>
</dbReference>
<feature type="domain" description="Response regulatory" evidence="3">
    <location>
        <begin position="210"/>
        <end position="326"/>
    </location>
</feature>
<dbReference type="InterPro" id="IPR003594">
    <property type="entry name" value="HATPase_dom"/>
</dbReference>
<organism evidence="4">
    <name type="scientific">mine drainage metagenome</name>
    <dbReference type="NCBI Taxonomy" id="410659"/>
    <lineage>
        <taxon>unclassified sequences</taxon>
        <taxon>metagenomes</taxon>
        <taxon>ecological metagenomes</taxon>
    </lineage>
</organism>
<evidence type="ECO:0000259" key="3">
    <source>
        <dbReference type="PROSITE" id="PS50110"/>
    </source>
</evidence>
<dbReference type="PANTHER" id="PTHR43547">
    <property type="entry name" value="TWO-COMPONENT HISTIDINE KINASE"/>
    <property type="match status" value="1"/>
</dbReference>
<name>A0A1J5RT77_9ZZZZ</name>
<dbReference type="PROSITE" id="PS50110">
    <property type="entry name" value="RESPONSE_REGULATORY"/>
    <property type="match status" value="1"/>
</dbReference>
<comment type="caution">
    <text evidence="4">The sequence shown here is derived from an EMBL/GenBank/DDBJ whole genome shotgun (WGS) entry which is preliminary data.</text>
</comment>
<dbReference type="GO" id="GO:0000155">
    <property type="term" value="F:phosphorelay sensor kinase activity"/>
    <property type="evidence" value="ECO:0007669"/>
    <property type="project" value="TreeGrafter"/>
</dbReference>
<dbReference type="CDD" id="cd00156">
    <property type="entry name" value="REC"/>
    <property type="match status" value="1"/>
</dbReference>
<dbReference type="SMART" id="SM00387">
    <property type="entry name" value="HATPase_c"/>
    <property type="match status" value="1"/>
</dbReference>
<dbReference type="Gene3D" id="3.30.565.10">
    <property type="entry name" value="Histidine kinase-like ATPase, C-terminal domain"/>
    <property type="match status" value="1"/>
</dbReference>
<evidence type="ECO:0000256" key="1">
    <source>
        <dbReference type="ARBA" id="ARBA00022553"/>
    </source>
</evidence>
<accession>A0A1J5RT77</accession>
<evidence type="ECO:0000313" key="4">
    <source>
        <dbReference type="EMBL" id="OIQ98882.1"/>
    </source>
</evidence>
<dbReference type="PANTHER" id="PTHR43547:SF2">
    <property type="entry name" value="HYBRID SIGNAL TRANSDUCTION HISTIDINE KINASE C"/>
    <property type="match status" value="1"/>
</dbReference>
<dbReference type="SMART" id="SM00448">
    <property type="entry name" value="REC"/>
    <property type="match status" value="1"/>
</dbReference>
<protein>
    <submittedName>
        <fullName evidence="4">Blue-light-activated protein</fullName>
    </submittedName>
</protein>
<dbReference type="AlphaFoldDB" id="A0A1J5RT77"/>
<dbReference type="PRINTS" id="PR00344">
    <property type="entry name" value="BCTRLSENSOR"/>
</dbReference>
<dbReference type="Pfam" id="PF02518">
    <property type="entry name" value="HATPase_c"/>
    <property type="match status" value="1"/>
</dbReference>
<dbReference type="InterPro" id="IPR011006">
    <property type="entry name" value="CheY-like_superfamily"/>
</dbReference>
<sequence length="342" mass="37187">MLDQSAQRGADLVQQLLTFGRGLDGRRVELQPRMLFHEVRRIIRETFPKNIVLETRIPEDLWTVSADPTQIHQVLLNLCLNARDAMAAGGTLSLAAENVVFDEHYAAMNPEAEAGPYVILEVVDTGVGIPADNLEKIFDPFFTTKEPGVGTGLGLSTVHGIVKGHGGFVQVRSQVGEGTLFKVYLPAIPAVVEVSEIPPGEEIPTGSGETILVVDDEEAVRETLRDMLENHGYRVILAPDGRQGLVCYQQQRQLVRALVTDVMMPVMDGAELVRAIRREDPDLPVIAMSGLPEKELAAGEEGARADAFIMKPFVSEQLLVELHSVLAPGAPPGKELNPSARP</sequence>
<feature type="domain" description="Histidine kinase" evidence="2">
    <location>
        <begin position="1"/>
        <end position="189"/>
    </location>
</feature>
<proteinExistence type="predicted"/>
<dbReference type="PROSITE" id="PS50109">
    <property type="entry name" value="HIS_KIN"/>
    <property type="match status" value="1"/>
</dbReference>
<dbReference type="InterPro" id="IPR005467">
    <property type="entry name" value="His_kinase_dom"/>
</dbReference>
<dbReference type="InterPro" id="IPR036890">
    <property type="entry name" value="HATPase_C_sf"/>
</dbReference>
<dbReference type="Pfam" id="PF00072">
    <property type="entry name" value="Response_reg"/>
    <property type="match status" value="1"/>
</dbReference>
<reference evidence="4" key="1">
    <citation type="submission" date="2016-10" db="EMBL/GenBank/DDBJ databases">
        <title>Sequence of Gallionella enrichment culture.</title>
        <authorList>
            <person name="Poehlein A."/>
            <person name="Muehling M."/>
            <person name="Daniel R."/>
        </authorList>
    </citation>
    <scope>NUCLEOTIDE SEQUENCE</scope>
</reference>
<dbReference type="SUPFAM" id="SSF52172">
    <property type="entry name" value="CheY-like"/>
    <property type="match status" value="1"/>
</dbReference>
<dbReference type="EMBL" id="MLJW01000113">
    <property type="protein sequence ID" value="OIQ98882.1"/>
    <property type="molecule type" value="Genomic_DNA"/>
</dbReference>
<dbReference type="InterPro" id="IPR004358">
    <property type="entry name" value="Sig_transdc_His_kin-like_C"/>
</dbReference>
<evidence type="ECO:0000259" key="2">
    <source>
        <dbReference type="PROSITE" id="PS50109"/>
    </source>
</evidence>
<dbReference type="SUPFAM" id="SSF55874">
    <property type="entry name" value="ATPase domain of HSP90 chaperone/DNA topoisomerase II/histidine kinase"/>
    <property type="match status" value="1"/>
</dbReference>
<gene>
    <name evidence="4" type="ORF">GALL_191250</name>
</gene>